<evidence type="ECO:0000313" key="2">
    <source>
        <dbReference type="Proteomes" id="UP001465976"/>
    </source>
</evidence>
<comment type="caution">
    <text evidence="1">The sequence shown here is derived from an EMBL/GenBank/DDBJ whole genome shotgun (WGS) entry which is preliminary data.</text>
</comment>
<dbReference type="EMBL" id="JBAHYK010001806">
    <property type="protein sequence ID" value="KAL0566705.1"/>
    <property type="molecule type" value="Genomic_DNA"/>
</dbReference>
<keyword evidence="2" id="KW-1185">Reference proteome</keyword>
<sequence>MTPYPDWTLDTILDFSRRIIVVPKCDTCGHYPCEPTVFRVKGVTKPHKWSFYITEGSVEVKGEGIYPDDPVAHLNMPKMPYYEEGDNKVPIYLDDEERLGNEAWIVGPFETIDGAKKEWRKRCLEVHTCRWDEAHSKGRSKLAEEMKKRALSVKAMLVVKAIAEVCPAIATHEIPESLSFCDSEGLTSSVFPDPFTVIKMHADVPTLVGVRPIVESLSRILWVATKDGADAFDSIHLAYLHAAKMSKKGLRFAVVVAQKKGDALSVFKELVGRVEDKANDEALAYMASRI</sequence>
<proteinExistence type="predicted"/>
<name>A0ABR3EUW7_9AGAR</name>
<gene>
    <name evidence="1" type="ORF">V5O48_015301</name>
</gene>
<organism evidence="1 2">
    <name type="scientific">Marasmius crinis-equi</name>
    <dbReference type="NCBI Taxonomy" id="585013"/>
    <lineage>
        <taxon>Eukaryota</taxon>
        <taxon>Fungi</taxon>
        <taxon>Dikarya</taxon>
        <taxon>Basidiomycota</taxon>
        <taxon>Agaricomycotina</taxon>
        <taxon>Agaricomycetes</taxon>
        <taxon>Agaricomycetidae</taxon>
        <taxon>Agaricales</taxon>
        <taxon>Marasmiineae</taxon>
        <taxon>Marasmiaceae</taxon>
        <taxon>Marasmius</taxon>
    </lineage>
</organism>
<protein>
    <recommendedName>
        <fullName evidence="3">DUF2225 domain-containing protein</fullName>
    </recommendedName>
</protein>
<evidence type="ECO:0000313" key="1">
    <source>
        <dbReference type="EMBL" id="KAL0566705.1"/>
    </source>
</evidence>
<dbReference type="Proteomes" id="UP001465976">
    <property type="component" value="Unassembled WGS sequence"/>
</dbReference>
<accession>A0ABR3EUW7</accession>
<evidence type="ECO:0008006" key="3">
    <source>
        <dbReference type="Google" id="ProtNLM"/>
    </source>
</evidence>
<reference evidence="1 2" key="1">
    <citation type="submission" date="2024-02" db="EMBL/GenBank/DDBJ databases">
        <title>A draft genome for the cacao thread blight pathogen Marasmius crinis-equi.</title>
        <authorList>
            <person name="Cohen S.P."/>
            <person name="Baruah I.K."/>
            <person name="Amoako-Attah I."/>
            <person name="Bukari Y."/>
            <person name="Meinhardt L.W."/>
            <person name="Bailey B.A."/>
        </authorList>
    </citation>
    <scope>NUCLEOTIDE SEQUENCE [LARGE SCALE GENOMIC DNA]</scope>
    <source>
        <strain evidence="1 2">GH-76</strain>
    </source>
</reference>